<sequence length="130" mass="13728">MRTTRRALIIVVAAASAALAGCGLLPDRLMGRSMSVAPAPGQVEPLHAAAVANDQAVFWVSSNGCTVKDDLIPVVQQRVGRAIITLRRVKPDDCTSPQVGGVELVWTFDELGLKPGQAVSVENPYQLPPS</sequence>
<organism evidence="1 2">
    <name type="scientific">Brevundimonas vitisensis</name>
    <dbReference type="NCBI Taxonomy" id="2800818"/>
    <lineage>
        <taxon>Bacteria</taxon>
        <taxon>Pseudomonadati</taxon>
        <taxon>Pseudomonadota</taxon>
        <taxon>Alphaproteobacteria</taxon>
        <taxon>Caulobacterales</taxon>
        <taxon>Caulobacteraceae</taxon>
        <taxon>Brevundimonas</taxon>
    </lineage>
</organism>
<evidence type="ECO:0000313" key="2">
    <source>
        <dbReference type="Proteomes" id="UP000595448"/>
    </source>
</evidence>
<gene>
    <name evidence="1" type="ORF">JIP62_05670</name>
</gene>
<accession>A0ABX7BPR2</accession>
<proteinExistence type="predicted"/>
<evidence type="ECO:0000313" key="1">
    <source>
        <dbReference type="EMBL" id="QQQ19579.1"/>
    </source>
</evidence>
<dbReference type="Proteomes" id="UP000595448">
    <property type="component" value="Chromosome"/>
</dbReference>
<protein>
    <recommendedName>
        <fullName evidence="3">Lipoprotein</fullName>
    </recommendedName>
</protein>
<dbReference type="RefSeq" id="WP_201103930.1">
    <property type="nucleotide sequence ID" value="NZ_CP067977.1"/>
</dbReference>
<dbReference type="PROSITE" id="PS51257">
    <property type="entry name" value="PROKAR_LIPOPROTEIN"/>
    <property type="match status" value="1"/>
</dbReference>
<dbReference type="EMBL" id="CP067977">
    <property type="protein sequence ID" value="QQQ19579.1"/>
    <property type="molecule type" value="Genomic_DNA"/>
</dbReference>
<reference evidence="1 2" key="1">
    <citation type="submission" date="2021-01" db="EMBL/GenBank/DDBJ databases">
        <title>Brevundimonas vitis sp. nov., an bacterium isolated from grape (Vitis vinifera).</title>
        <authorList>
            <person name="Jiang L."/>
            <person name="Lee J."/>
        </authorList>
    </citation>
    <scope>NUCLEOTIDE SEQUENCE [LARGE SCALE GENOMIC DNA]</scope>
    <source>
        <strain evidence="1 2">GRTSA-9</strain>
    </source>
</reference>
<name>A0ABX7BPR2_9CAUL</name>
<keyword evidence="2" id="KW-1185">Reference proteome</keyword>
<evidence type="ECO:0008006" key="3">
    <source>
        <dbReference type="Google" id="ProtNLM"/>
    </source>
</evidence>